<feature type="domain" description="PilZ" evidence="1">
    <location>
        <begin position="59"/>
        <end position="154"/>
    </location>
</feature>
<dbReference type="Gene3D" id="2.40.10.220">
    <property type="entry name" value="predicted glycosyltransferase like domains"/>
    <property type="match status" value="1"/>
</dbReference>
<dbReference type="InterPro" id="IPR009875">
    <property type="entry name" value="PilZ_domain"/>
</dbReference>
<proteinExistence type="predicted"/>
<evidence type="ECO:0000313" key="2">
    <source>
        <dbReference type="EMBL" id="SPP63851.1"/>
    </source>
</evidence>
<name>A0A330L264_9BACT</name>
<dbReference type="AlphaFoldDB" id="A0A330L264"/>
<keyword evidence="3" id="KW-1185">Reference proteome</keyword>
<evidence type="ECO:0000313" key="3">
    <source>
        <dbReference type="Proteomes" id="UP000248168"/>
    </source>
</evidence>
<dbReference type="InParanoid" id="A0A330L264"/>
<dbReference type="GO" id="GO:0035438">
    <property type="term" value="F:cyclic-di-GMP binding"/>
    <property type="evidence" value="ECO:0007669"/>
    <property type="project" value="InterPro"/>
</dbReference>
<dbReference type="Pfam" id="PF07238">
    <property type="entry name" value="PilZ"/>
    <property type="match status" value="1"/>
</dbReference>
<reference evidence="3" key="1">
    <citation type="submission" date="2018-04" db="EMBL/GenBank/DDBJ databases">
        <authorList>
            <person name="Lucker S."/>
            <person name="Sakoula D."/>
        </authorList>
    </citation>
    <scope>NUCLEOTIDE SEQUENCE [LARGE SCALE GENOMIC DNA]</scope>
</reference>
<evidence type="ECO:0000259" key="1">
    <source>
        <dbReference type="Pfam" id="PF07238"/>
    </source>
</evidence>
<dbReference type="EMBL" id="OUNR01000001">
    <property type="protein sequence ID" value="SPP63851.1"/>
    <property type="molecule type" value="Genomic_DNA"/>
</dbReference>
<sequence length="169" mass="18770">MKSLHCPSCGTSFVRVTSNEGMVEKALNHIRMFPFRCQLCTNRFRAFYLSARQSTQAFDRRQFKRLATAMDAQVIDSKLLPFTNRITDISMGGCAILAGGLAKGAFVELVLKSSIAGEEIRIETAMVCSVRPESVGIQFLEFRPDEQRRLSQVVLGLLVGQSGHSNTYS</sequence>
<accession>A0A330L264</accession>
<organism evidence="2 3">
    <name type="scientific">Nitrospira lenta</name>
    <dbReference type="NCBI Taxonomy" id="1436998"/>
    <lineage>
        <taxon>Bacteria</taxon>
        <taxon>Pseudomonadati</taxon>
        <taxon>Nitrospirota</taxon>
        <taxon>Nitrospiria</taxon>
        <taxon>Nitrospirales</taxon>
        <taxon>Nitrospiraceae</taxon>
        <taxon>Nitrospira</taxon>
    </lineage>
</organism>
<dbReference type="OrthoDB" id="9795494at2"/>
<dbReference type="SUPFAM" id="SSF141371">
    <property type="entry name" value="PilZ domain-like"/>
    <property type="match status" value="1"/>
</dbReference>
<dbReference type="RefSeq" id="WP_121988321.1">
    <property type="nucleotide sequence ID" value="NZ_OUNR01000001.1"/>
</dbReference>
<protein>
    <recommendedName>
        <fullName evidence="1">PilZ domain-containing protein</fullName>
    </recommendedName>
</protein>
<gene>
    <name evidence="2" type="ORF">NITLEN_10937</name>
</gene>
<dbReference type="Proteomes" id="UP000248168">
    <property type="component" value="Unassembled WGS sequence"/>
</dbReference>